<protein>
    <submittedName>
        <fullName evidence="7">DUF5110 domain-containing protein</fullName>
    </submittedName>
</protein>
<dbReference type="SUPFAM" id="SSF51445">
    <property type="entry name" value="(Trans)glycosidases"/>
    <property type="match status" value="1"/>
</dbReference>
<dbReference type="SUPFAM" id="SSF51011">
    <property type="entry name" value="Glycosyl hydrolase domain"/>
    <property type="match status" value="1"/>
</dbReference>
<organism evidence="7 8">
    <name type="scientific">Carboxylicivirga marina</name>
    <dbReference type="NCBI Taxonomy" id="2800988"/>
    <lineage>
        <taxon>Bacteria</taxon>
        <taxon>Pseudomonadati</taxon>
        <taxon>Bacteroidota</taxon>
        <taxon>Bacteroidia</taxon>
        <taxon>Marinilabiliales</taxon>
        <taxon>Marinilabiliaceae</taxon>
        <taxon>Carboxylicivirga</taxon>
    </lineage>
</organism>
<comment type="similarity">
    <text evidence="1 2">Belongs to the glycosyl hydrolase 31 family.</text>
</comment>
<dbReference type="InterPro" id="IPR025887">
    <property type="entry name" value="Glyco_hydro_31_N_dom"/>
</dbReference>
<dbReference type="InterPro" id="IPR048395">
    <property type="entry name" value="Glyco_hydro_31_C"/>
</dbReference>
<reference evidence="7 8" key="1">
    <citation type="submission" date="2021-01" db="EMBL/GenBank/DDBJ databases">
        <title>Carboxyliciviraga sp.nov., isolated from coastal sediments.</title>
        <authorList>
            <person name="Lu D."/>
            <person name="Zhang T."/>
        </authorList>
    </citation>
    <scope>NUCLEOTIDE SEQUENCE [LARGE SCALE GENOMIC DNA]</scope>
    <source>
        <strain evidence="7 8">N1Y132</strain>
    </source>
</reference>
<keyword evidence="2" id="KW-0326">Glycosidase</keyword>
<dbReference type="SUPFAM" id="SSF74650">
    <property type="entry name" value="Galactose mutarotase-like"/>
    <property type="match status" value="1"/>
</dbReference>
<comment type="caution">
    <text evidence="7">The sequence shown here is derived from an EMBL/GenBank/DDBJ whole genome shotgun (WGS) entry which is preliminary data.</text>
</comment>
<feature type="domain" description="Glycoside hydrolase family 31 N-terminal" evidence="4">
    <location>
        <begin position="49"/>
        <end position="207"/>
    </location>
</feature>
<evidence type="ECO:0000259" key="6">
    <source>
        <dbReference type="Pfam" id="PF21365"/>
    </source>
</evidence>
<evidence type="ECO:0000259" key="4">
    <source>
        <dbReference type="Pfam" id="PF13802"/>
    </source>
</evidence>
<evidence type="ECO:0000259" key="5">
    <source>
        <dbReference type="Pfam" id="PF17137"/>
    </source>
</evidence>
<dbReference type="EMBL" id="JAENRR010000009">
    <property type="protein sequence ID" value="MBK3516818.1"/>
    <property type="molecule type" value="Genomic_DNA"/>
</dbReference>
<evidence type="ECO:0000259" key="3">
    <source>
        <dbReference type="Pfam" id="PF01055"/>
    </source>
</evidence>
<feature type="domain" description="Glycoside hydrolase family 31 TIM barrel" evidence="3">
    <location>
        <begin position="250"/>
        <end position="568"/>
    </location>
</feature>
<evidence type="ECO:0000313" key="7">
    <source>
        <dbReference type="EMBL" id="MBK3516818.1"/>
    </source>
</evidence>
<dbReference type="InterPro" id="IPR033403">
    <property type="entry name" value="DUF5110"/>
</dbReference>
<dbReference type="InterPro" id="IPR013780">
    <property type="entry name" value="Glyco_hydro_b"/>
</dbReference>
<dbReference type="Gene3D" id="2.60.40.1180">
    <property type="entry name" value="Golgi alpha-mannosidase II"/>
    <property type="match status" value="2"/>
</dbReference>
<gene>
    <name evidence="7" type="ORF">JIV24_05660</name>
</gene>
<proteinExistence type="inferred from homology"/>
<dbReference type="InterPro" id="IPR000322">
    <property type="entry name" value="Glyco_hydro_31_TIM"/>
</dbReference>
<feature type="domain" description="DUF5110" evidence="5">
    <location>
        <begin position="679"/>
        <end position="752"/>
    </location>
</feature>
<dbReference type="Pfam" id="PF17137">
    <property type="entry name" value="DUF5110"/>
    <property type="match status" value="1"/>
</dbReference>
<dbReference type="Gene3D" id="2.60.40.1760">
    <property type="entry name" value="glycosyl hydrolase (family 31)"/>
    <property type="match status" value="1"/>
</dbReference>
<dbReference type="InterPro" id="IPR051816">
    <property type="entry name" value="Glycosyl_Hydrolase_31"/>
</dbReference>
<dbReference type="Pfam" id="PF13802">
    <property type="entry name" value="Gal_mutarotas_2"/>
    <property type="match status" value="1"/>
</dbReference>
<evidence type="ECO:0000313" key="8">
    <source>
        <dbReference type="Proteomes" id="UP000605676"/>
    </source>
</evidence>
<dbReference type="CDD" id="cd14752">
    <property type="entry name" value="GH31_N"/>
    <property type="match status" value="1"/>
</dbReference>
<dbReference type="Proteomes" id="UP000605676">
    <property type="component" value="Unassembled WGS sequence"/>
</dbReference>
<dbReference type="InterPro" id="IPR011013">
    <property type="entry name" value="Gal_mutarotase_sf_dom"/>
</dbReference>
<dbReference type="Pfam" id="PF01055">
    <property type="entry name" value="Glyco_hydro_31_2nd"/>
    <property type="match status" value="1"/>
</dbReference>
<dbReference type="Pfam" id="PF21365">
    <property type="entry name" value="Glyco_hydro_31_3rd"/>
    <property type="match status" value="1"/>
</dbReference>
<dbReference type="InterPro" id="IPR017853">
    <property type="entry name" value="GH"/>
</dbReference>
<dbReference type="RefSeq" id="WP_200464047.1">
    <property type="nucleotide sequence ID" value="NZ_JAENRR010000009.1"/>
</dbReference>
<name>A0ABS1HGM7_9BACT</name>
<keyword evidence="2" id="KW-0378">Hydrolase</keyword>
<evidence type="ECO:0000256" key="2">
    <source>
        <dbReference type="RuleBase" id="RU361185"/>
    </source>
</evidence>
<keyword evidence="8" id="KW-1185">Reference proteome</keyword>
<dbReference type="Gene3D" id="3.20.20.80">
    <property type="entry name" value="Glycosidases"/>
    <property type="match status" value="1"/>
</dbReference>
<dbReference type="PANTHER" id="PTHR43863:SF2">
    <property type="entry name" value="MALTASE-GLUCOAMYLASE"/>
    <property type="match status" value="1"/>
</dbReference>
<dbReference type="PANTHER" id="PTHR43863">
    <property type="entry name" value="HYDROLASE, PUTATIVE (AFU_ORTHOLOGUE AFUA_1G03140)-RELATED"/>
    <property type="match status" value="1"/>
</dbReference>
<evidence type="ECO:0000256" key="1">
    <source>
        <dbReference type="ARBA" id="ARBA00007806"/>
    </source>
</evidence>
<sequence>MTIRLSSLLLPIYLLFSLSISAQNKEREFVSANLNNNILTLNVSDGKIIITPYSDVNLEIHFIEDSTATPFPSNAIIDEPYLDKITYLNDEHQIHFATTKISAVINKKPFKICYYRLGEFLFSEEQGYFSNDSISGFRFNLNKTEHLFGAGERALGMNRRGHRLQLYNRASYGYETHAELMYYSMPLVISSEKYMLGFDNGASGWLDLGKTEEDILQFETIGGRQSYFVVISDTWQGLVANFTELTGRQPMLPRWSLGNISSRMGYHSQEELESVIDKYIEDEIPLDGIVLDLYWFGPDVTGHMGNLEWHRDSFPEPELMLRRNKEKGVKTVLITEPFILKNSGKYAECAAQNLLGTKADGSPYIFDFFFGTTALLDIFKPEAQDWFWTIYKKHTFSGVDGWWGDLGEPEVHPDDLLHVNGRADEVHNLYGHEWAKVLHEGYRNDFPETRPVILMRSGFIGSQRYGLVPWSGDVNRSWGGLQSQIEISLQMGMQGHGYMHSDLGGFAGDYRDDELYTRWLQYGIFQPIFRTHAQEDVPPEPIFWPDSTKNIVREYINLRYQLMPYNYTIMHQNAILGLPMMRPLFYMDENPELLDETKTYLWGDDILVSPAVEKGVTSQKVYLPAHHIWYNYFTGEKHYGGQYVDVPVDIKTIPVFIKAGAFIPMVPKFMNAEEYSSKQLTLHYYHDDAVHNGHGYMYEDDGKTKDSHLKQQSETILFDCINRGYLTFKLTPLRYQYEGMPQEREIEIVVHNFHRKTKHIKIDDKEYKIGGSLRRLNKLDEGAAYKSKTGKLHIKTKLSNNILTIITE</sequence>
<accession>A0ABS1HGM7</accession>
<feature type="domain" description="Glycosyl hydrolase family 31 C-terminal" evidence="6">
    <location>
        <begin position="577"/>
        <end position="663"/>
    </location>
</feature>